<keyword evidence="1" id="KW-1133">Transmembrane helix</keyword>
<feature type="transmembrane region" description="Helical" evidence="1">
    <location>
        <begin position="16"/>
        <end position="34"/>
    </location>
</feature>
<keyword evidence="1" id="KW-0472">Membrane</keyword>
<dbReference type="KEGG" id="fwa:DCMF_13045"/>
<name>A0A3G1KT07_FORW1</name>
<evidence type="ECO:0000313" key="3">
    <source>
        <dbReference type="Proteomes" id="UP000323521"/>
    </source>
</evidence>
<dbReference type="AlphaFoldDB" id="A0A3G1KT07"/>
<dbReference type="OrthoDB" id="1721427at2"/>
<gene>
    <name evidence="2" type="ORF">DCMF_13045</name>
</gene>
<keyword evidence="1" id="KW-0812">Transmembrane</keyword>
<sequence length="235" mass="27197">MPEIKTTWKKHLRPRNILGLIFIILIALSITVYLQSTMKIVPEEVLQSSISNTLAANAYRFHTKSTITIEGENKVFSDISGERADADTFHVTGSMLGTSINVFQIKDTTYRMDPVTQKWIITENNSLLRESLLMAELNPLSNFYFKELISATYLGKEKINRRNMYKIECVPRIQNKWLDGYFKNLKYTIWIDKKDRFIKKAQVTALSKEKESSSLTVDVELFDYNKKIEIKAPVL</sequence>
<organism evidence="2 3">
    <name type="scientific">Formimonas warabiya</name>
    <dbReference type="NCBI Taxonomy" id="1761012"/>
    <lineage>
        <taxon>Bacteria</taxon>
        <taxon>Bacillati</taxon>
        <taxon>Bacillota</taxon>
        <taxon>Clostridia</taxon>
        <taxon>Eubacteriales</taxon>
        <taxon>Peptococcaceae</taxon>
        <taxon>Candidatus Formimonas</taxon>
    </lineage>
</organism>
<protein>
    <submittedName>
        <fullName evidence="2">Uncharacterized protein</fullName>
    </submittedName>
</protein>
<reference evidence="2 3" key="1">
    <citation type="submission" date="2016-10" db="EMBL/GenBank/DDBJ databases">
        <title>Complete Genome Sequence of Peptococcaceae strain DCMF.</title>
        <authorList>
            <person name="Edwards R.J."/>
            <person name="Holland S.I."/>
            <person name="Deshpande N.P."/>
            <person name="Wong Y.K."/>
            <person name="Ertan H."/>
            <person name="Manefield M."/>
            <person name="Russell T.L."/>
            <person name="Lee M.J."/>
        </authorList>
    </citation>
    <scope>NUCLEOTIDE SEQUENCE [LARGE SCALE GENOMIC DNA]</scope>
    <source>
        <strain evidence="2 3">DCMF</strain>
    </source>
</reference>
<dbReference type="RefSeq" id="WP_148134815.1">
    <property type="nucleotide sequence ID" value="NZ_CP017634.1"/>
</dbReference>
<dbReference type="EMBL" id="CP017634">
    <property type="protein sequence ID" value="ATW25560.1"/>
    <property type="molecule type" value="Genomic_DNA"/>
</dbReference>
<evidence type="ECO:0000256" key="1">
    <source>
        <dbReference type="SAM" id="Phobius"/>
    </source>
</evidence>
<dbReference type="Gene3D" id="2.50.20.20">
    <property type="match status" value="1"/>
</dbReference>
<proteinExistence type="predicted"/>
<evidence type="ECO:0000313" key="2">
    <source>
        <dbReference type="EMBL" id="ATW25560.1"/>
    </source>
</evidence>
<accession>A0A3G1KT07</accession>
<keyword evidence="3" id="KW-1185">Reference proteome</keyword>
<dbReference type="Proteomes" id="UP000323521">
    <property type="component" value="Chromosome"/>
</dbReference>